<evidence type="ECO:0000259" key="1">
    <source>
        <dbReference type="Pfam" id="PF12157"/>
    </source>
</evidence>
<sequence length="214" mass="24643">MPKTNSMPENPFHPQLLRLKVDSSHLADEIKAGIFENHNQSGQAKRLTKVISQNRGQYGWIHVANDKHYTNQKNFSATEIKLKKKSSAHDVKKFHSQPALKLQTIKLNLSNKDITNFHRPRALWYPHDNKVAVKEQGDLISDDSSYGLMSSNTSPNRGQYWIPTPSQILIGPTQFSCPACCKTFNRYNNMQMHMWGYVSQYIISNFPNCRTNFF</sequence>
<dbReference type="InterPro" id="IPR022591">
    <property type="entry name" value="TAF1_HAT_dom"/>
</dbReference>
<dbReference type="GO" id="GO:0003700">
    <property type="term" value="F:DNA-binding transcription factor activity"/>
    <property type="evidence" value="ECO:0007669"/>
    <property type="project" value="InterPro"/>
</dbReference>
<dbReference type="PANTHER" id="PTHR45878:SF1">
    <property type="entry name" value="ZINC FINGER PROTEIN WIP2"/>
    <property type="match status" value="1"/>
</dbReference>
<gene>
    <name evidence="2" type="ORF">VFH_I000880</name>
</gene>
<dbReference type="Proteomes" id="UP001157006">
    <property type="component" value="Chromosome 1S"/>
</dbReference>
<organism evidence="2 3">
    <name type="scientific">Vicia faba</name>
    <name type="common">Broad bean</name>
    <name type="synonym">Faba vulgaris</name>
    <dbReference type="NCBI Taxonomy" id="3906"/>
    <lineage>
        <taxon>Eukaryota</taxon>
        <taxon>Viridiplantae</taxon>
        <taxon>Streptophyta</taxon>
        <taxon>Embryophyta</taxon>
        <taxon>Tracheophyta</taxon>
        <taxon>Spermatophyta</taxon>
        <taxon>Magnoliopsida</taxon>
        <taxon>eudicotyledons</taxon>
        <taxon>Gunneridae</taxon>
        <taxon>Pentapetalae</taxon>
        <taxon>rosids</taxon>
        <taxon>fabids</taxon>
        <taxon>Fabales</taxon>
        <taxon>Fabaceae</taxon>
        <taxon>Papilionoideae</taxon>
        <taxon>50 kb inversion clade</taxon>
        <taxon>NPAAA clade</taxon>
        <taxon>Hologalegina</taxon>
        <taxon>IRL clade</taxon>
        <taxon>Fabeae</taxon>
        <taxon>Vicia</taxon>
    </lineage>
</organism>
<keyword evidence="3" id="KW-1185">Reference proteome</keyword>
<evidence type="ECO:0000313" key="2">
    <source>
        <dbReference type="EMBL" id="CAI8591643.1"/>
    </source>
</evidence>
<dbReference type="EMBL" id="OX451735">
    <property type="protein sequence ID" value="CAI8591643.1"/>
    <property type="molecule type" value="Genomic_DNA"/>
</dbReference>
<dbReference type="InterPro" id="IPR043584">
    <property type="entry name" value="WIP1/2/3/4/5/6"/>
</dbReference>
<protein>
    <recommendedName>
        <fullName evidence="1">Transcription initiation factor TFIID subunit 1 histone acetyltransferase domain-containing protein</fullName>
    </recommendedName>
</protein>
<dbReference type="AlphaFoldDB" id="A0AAV0Z3R5"/>
<proteinExistence type="predicted"/>
<dbReference type="Pfam" id="PF12157">
    <property type="entry name" value="DUF3591"/>
    <property type="match status" value="1"/>
</dbReference>
<dbReference type="GO" id="GO:0005634">
    <property type="term" value="C:nucleus"/>
    <property type="evidence" value="ECO:0007669"/>
    <property type="project" value="TreeGrafter"/>
</dbReference>
<evidence type="ECO:0000313" key="3">
    <source>
        <dbReference type="Proteomes" id="UP001157006"/>
    </source>
</evidence>
<dbReference type="PANTHER" id="PTHR45878">
    <property type="entry name" value="ZINC FINGER PROTEIN WIP2"/>
    <property type="match status" value="1"/>
</dbReference>
<name>A0AAV0Z3R5_VICFA</name>
<reference evidence="2 3" key="1">
    <citation type="submission" date="2023-01" db="EMBL/GenBank/DDBJ databases">
        <authorList>
            <person name="Kreplak J."/>
        </authorList>
    </citation>
    <scope>NUCLEOTIDE SEQUENCE [LARGE SCALE GENOMIC DNA]</scope>
</reference>
<feature type="domain" description="Transcription initiation factor TFIID subunit 1 histone acetyltransferase" evidence="1">
    <location>
        <begin position="63"/>
        <end position="135"/>
    </location>
</feature>
<accession>A0AAV0Z3R5</accession>